<sequence>MTKYLRFMRHGQTELNARNCWQGHTDAPLTELGRRQSAESGLHLRESGIQLDHVFCSPLSRARETLEIALPGIAERGYELVDGLMEMSFGSLDGTVNSDNVVGPYHDYFLQFGGESEEHAEKRICSTLEGLMLRDDVQSTLVVSHGTMGRLFKNHWKALSQVEDIPQLSNCCVVTYAFDERERTFSCVDIYQPSCATMPQNVLNHEAGK</sequence>
<dbReference type="Gene3D" id="3.40.50.1240">
    <property type="entry name" value="Phosphoglycerate mutase-like"/>
    <property type="match status" value="1"/>
</dbReference>
<dbReference type="CDD" id="cd07067">
    <property type="entry name" value="HP_PGM_like"/>
    <property type="match status" value="1"/>
</dbReference>
<dbReference type="InterPro" id="IPR013078">
    <property type="entry name" value="His_Pase_superF_clade-1"/>
</dbReference>
<dbReference type="InterPro" id="IPR050275">
    <property type="entry name" value="PGM_Phosphatase"/>
</dbReference>
<dbReference type="EMBL" id="JBBNGS010000003">
    <property type="protein sequence ID" value="MEQ2637244.1"/>
    <property type="molecule type" value="Genomic_DNA"/>
</dbReference>
<comment type="caution">
    <text evidence="1">The sequence shown here is derived from an EMBL/GenBank/DDBJ whole genome shotgun (WGS) entry which is preliminary data.</text>
</comment>
<organism evidence="1 2">
    <name type="scientific">Paratractidigestivibacter faecalis</name>
    <dbReference type="NCBI Taxonomy" id="2292441"/>
    <lineage>
        <taxon>Bacteria</taxon>
        <taxon>Bacillati</taxon>
        <taxon>Actinomycetota</taxon>
        <taxon>Coriobacteriia</taxon>
        <taxon>Coriobacteriales</taxon>
        <taxon>Atopobiaceae</taxon>
        <taxon>Paratractidigestivibacter</taxon>
    </lineage>
</organism>
<evidence type="ECO:0000313" key="1">
    <source>
        <dbReference type="EMBL" id="MEQ2637244.1"/>
    </source>
</evidence>
<dbReference type="PANTHER" id="PTHR48100:SF5">
    <property type="entry name" value="HISTIDINE PHOSPHATASE FAMILY PROTEIN"/>
    <property type="match status" value="1"/>
</dbReference>
<protein>
    <submittedName>
        <fullName evidence="1">Histidine phosphatase family protein</fullName>
    </submittedName>
</protein>
<name>A0ABV1IEB5_9ACTN</name>
<dbReference type="Proteomes" id="UP001478817">
    <property type="component" value="Unassembled WGS sequence"/>
</dbReference>
<accession>A0ABV1IEB5</accession>
<evidence type="ECO:0000313" key="2">
    <source>
        <dbReference type="Proteomes" id="UP001478817"/>
    </source>
</evidence>
<reference evidence="1 2" key="1">
    <citation type="submission" date="2024-04" db="EMBL/GenBank/DDBJ databases">
        <title>Human intestinal bacterial collection.</title>
        <authorList>
            <person name="Pauvert C."/>
            <person name="Hitch T.C.A."/>
            <person name="Clavel T."/>
        </authorList>
    </citation>
    <scope>NUCLEOTIDE SEQUENCE [LARGE SCALE GENOMIC DNA]</scope>
    <source>
        <strain evidence="1 2">CLA-AA-H197</strain>
    </source>
</reference>
<dbReference type="PANTHER" id="PTHR48100">
    <property type="entry name" value="BROAD-SPECIFICITY PHOSPHATASE YOR283W-RELATED"/>
    <property type="match status" value="1"/>
</dbReference>
<dbReference type="SMART" id="SM00855">
    <property type="entry name" value="PGAM"/>
    <property type="match status" value="1"/>
</dbReference>
<dbReference type="RefSeq" id="WP_349181687.1">
    <property type="nucleotide sequence ID" value="NZ_JBBNGS010000003.1"/>
</dbReference>
<gene>
    <name evidence="1" type="ORF">AAAT05_02620</name>
</gene>
<dbReference type="InterPro" id="IPR029033">
    <property type="entry name" value="His_PPase_superfam"/>
</dbReference>
<dbReference type="Pfam" id="PF00300">
    <property type="entry name" value="His_Phos_1"/>
    <property type="match status" value="1"/>
</dbReference>
<dbReference type="SUPFAM" id="SSF53254">
    <property type="entry name" value="Phosphoglycerate mutase-like"/>
    <property type="match status" value="1"/>
</dbReference>
<keyword evidence="2" id="KW-1185">Reference proteome</keyword>
<proteinExistence type="predicted"/>